<evidence type="ECO:0000313" key="1">
    <source>
        <dbReference type="EMBL" id="KAK3250880.1"/>
    </source>
</evidence>
<dbReference type="EMBL" id="LGRX02026432">
    <property type="protein sequence ID" value="KAK3250880.1"/>
    <property type="molecule type" value="Genomic_DNA"/>
</dbReference>
<dbReference type="AlphaFoldDB" id="A0AAE0CB66"/>
<proteinExistence type="predicted"/>
<comment type="caution">
    <text evidence="1">The sequence shown here is derived from an EMBL/GenBank/DDBJ whole genome shotgun (WGS) entry which is preliminary data.</text>
</comment>
<evidence type="ECO:0000313" key="2">
    <source>
        <dbReference type="Proteomes" id="UP001190700"/>
    </source>
</evidence>
<sequence length="209" mass="23705">MTSSPRKAGNAAANPDGSVYKDYSMTSDDWEIVQKSVPLLLLFYNAVQTTQETLKPTVSLILPLIGALAECLDPSKPLMIGNMEITDLPEAVKAGRQVVYDDLQRRYFENLMECKLEDWVVATVLDPRYKSPLFKGLEKWNDGTLTKRKGWEWTRAAWEKDWRPKTADVTDEPAAQRARLTVNSNGFDLLNGNEEEEFAEVGRLLVLRH</sequence>
<organism evidence="1 2">
    <name type="scientific">Cymbomonas tetramitiformis</name>
    <dbReference type="NCBI Taxonomy" id="36881"/>
    <lineage>
        <taxon>Eukaryota</taxon>
        <taxon>Viridiplantae</taxon>
        <taxon>Chlorophyta</taxon>
        <taxon>Pyramimonadophyceae</taxon>
        <taxon>Pyramimonadales</taxon>
        <taxon>Pyramimonadaceae</taxon>
        <taxon>Cymbomonas</taxon>
    </lineage>
</organism>
<name>A0AAE0CB66_9CHLO</name>
<protein>
    <submittedName>
        <fullName evidence="1">Uncharacterized protein</fullName>
    </submittedName>
</protein>
<gene>
    <name evidence="1" type="ORF">CYMTET_39764</name>
</gene>
<dbReference type="Proteomes" id="UP001190700">
    <property type="component" value="Unassembled WGS sequence"/>
</dbReference>
<keyword evidence="2" id="KW-1185">Reference proteome</keyword>
<reference evidence="1 2" key="1">
    <citation type="journal article" date="2015" name="Genome Biol. Evol.">
        <title>Comparative Genomics of a Bacterivorous Green Alga Reveals Evolutionary Causalities and Consequences of Phago-Mixotrophic Mode of Nutrition.</title>
        <authorList>
            <person name="Burns J.A."/>
            <person name="Paasch A."/>
            <person name="Narechania A."/>
            <person name="Kim E."/>
        </authorList>
    </citation>
    <scope>NUCLEOTIDE SEQUENCE [LARGE SCALE GENOMIC DNA]</scope>
    <source>
        <strain evidence="1 2">PLY_AMNH</strain>
    </source>
</reference>
<accession>A0AAE0CB66</accession>